<dbReference type="Gene3D" id="3.90.1140.10">
    <property type="entry name" value="Cyclic phosphodiesterase"/>
    <property type="match status" value="1"/>
</dbReference>
<evidence type="ECO:0000256" key="1">
    <source>
        <dbReference type="ARBA" id="ARBA00022801"/>
    </source>
</evidence>
<feature type="active site" description="Proton acceptor" evidence="2">
    <location>
        <position position="125"/>
    </location>
</feature>
<keyword evidence="1 2" id="KW-0378">Hydrolase</keyword>
<evidence type="ECO:0000256" key="2">
    <source>
        <dbReference type="HAMAP-Rule" id="MF_01940"/>
    </source>
</evidence>
<name>A0A6L7I0K5_9GAMM</name>
<sequence>MMKRLFLAIAPDEAQLKQLTQLQASLNGEGRLVPRGNLHMTLAFLGQCSDTQQEALSNALARLAHQGRLPAFEVTLDTLVHWSRPKILCLKGVARDPQLLSLFDLCQQLAQQQGLHTSEHNFTPHITLMRKAKTLPELKAPSLTLSGHALHLYHSQSSEQGVQYKVLSSWPLCETK</sequence>
<reference evidence="4 5" key="1">
    <citation type="submission" date="2019-12" db="EMBL/GenBank/DDBJ databases">
        <title>Shewanella insulae sp. nov., isolated from a tidal flat.</title>
        <authorList>
            <person name="Yoon J.-H."/>
        </authorList>
    </citation>
    <scope>NUCLEOTIDE SEQUENCE [LARGE SCALE GENOMIC DNA]</scope>
    <source>
        <strain evidence="4 5">JBTF-M18</strain>
    </source>
</reference>
<dbReference type="Pfam" id="PF02834">
    <property type="entry name" value="LigT_PEase"/>
    <property type="match status" value="1"/>
</dbReference>
<dbReference type="Proteomes" id="UP000474778">
    <property type="component" value="Unassembled WGS sequence"/>
</dbReference>
<dbReference type="GO" id="GO:0004113">
    <property type="term" value="F:2',3'-cyclic-nucleotide 3'-phosphodiesterase activity"/>
    <property type="evidence" value="ECO:0007669"/>
    <property type="project" value="InterPro"/>
</dbReference>
<keyword evidence="5" id="KW-1185">Reference proteome</keyword>
<evidence type="ECO:0000313" key="4">
    <source>
        <dbReference type="EMBL" id="MXR70089.1"/>
    </source>
</evidence>
<dbReference type="NCBIfam" id="TIGR02258">
    <property type="entry name" value="2_5_ligase"/>
    <property type="match status" value="1"/>
</dbReference>
<evidence type="ECO:0000313" key="5">
    <source>
        <dbReference type="Proteomes" id="UP000474778"/>
    </source>
</evidence>
<dbReference type="InterPro" id="IPR009097">
    <property type="entry name" value="Cyclic_Pdiesterase"/>
</dbReference>
<accession>A0A6L7I0K5</accession>
<feature type="active site" description="Proton donor" evidence="2">
    <location>
        <position position="39"/>
    </location>
</feature>
<feature type="short sequence motif" description="HXTX 1" evidence="2">
    <location>
        <begin position="39"/>
        <end position="42"/>
    </location>
</feature>
<evidence type="ECO:0000259" key="3">
    <source>
        <dbReference type="Pfam" id="PF02834"/>
    </source>
</evidence>
<dbReference type="PANTHER" id="PTHR35561:SF1">
    <property type="entry name" value="RNA 2',3'-CYCLIC PHOSPHODIESTERASE"/>
    <property type="match status" value="1"/>
</dbReference>
<dbReference type="HAMAP" id="MF_01940">
    <property type="entry name" value="RNA_CPDase"/>
    <property type="match status" value="1"/>
</dbReference>
<comment type="function">
    <text evidence="2">Hydrolyzes RNA 2',3'-cyclic phosphodiester to an RNA 2'-phosphomonoester.</text>
</comment>
<gene>
    <name evidence="4" type="primary">thpR</name>
    <name evidence="4" type="ORF">GNT65_15600</name>
</gene>
<dbReference type="GO" id="GO:0008664">
    <property type="term" value="F:RNA 2',3'-cyclic 3'-phosphodiesterase activity"/>
    <property type="evidence" value="ECO:0007669"/>
    <property type="project" value="UniProtKB-EC"/>
</dbReference>
<feature type="short sequence motif" description="HXTX 2" evidence="2">
    <location>
        <begin position="125"/>
        <end position="128"/>
    </location>
</feature>
<dbReference type="InterPro" id="IPR014051">
    <property type="entry name" value="Phosphoesterase_HXTX"/>
</dbReference>
<dbReference type="PANTHER" id="PTHR35561">
    <property type="entry name" value="RNA 2',3'-CYCLIC PHOSPHODIESTERASE"/>
    <property type="match status" value="1"/>
</dbReference>
<comment type="catalytic activity">
    <reaction evidence="2">
        <text>a 3'-end 2',3'-cyclophospho-ribonucleotide-RNA + H2O = a 3'-end 2'-phospho-ribonucleotide-RNA + H(+)</text>
        <dbReference type="Rhea" id="RHEA:11828"/>
        <dbReference type="Rhea" id="RHEA-COMP:10464"/>
        <dbReference type="Rhea" id="RHEA-COMP:17353"/>
        <dbReference type="ChEBI" id="CHEBI:15377"/>
        <dbReference type="ChEBI" id="CHEBI:15378"/>
        <dbReference type="ChEBI" id="CHEBI:83064"/>
        <dbReference type="ChEBI" id="CHEBI:173113"/>
        <dbReference type="EC" id="3.1.4.58"/>
    </reaction>
</comment>
<comment type="caution">
    <text evidence="4">The sequence shown here is derived from an EMBL/GenBank/DDBJ whole genome shotgun (WGS) entry which is preliminary data.</text>
</comment>
<feature type="domain" description="Phosphoesterase HXTX" evidence="3">
    <location>
        <begin position="10"/>
        <end position="85"/>
    </location>
</feature>
<dbReference type="EC" id="3.1.4.58" evidence="2"/>
<dbReference type="SUPFAM" id="SSF55144">
    <property type="entry name" value="LigT-like"/>
    <property type="match status" value="1"/>
</dbReference>
<dbReference type="InterPro" id="IPR004175">
    <property type="entry name" value="RNA_CPDase"/>
</dbReference>
<proteinExistence type="inferred from homology"/>
<dbReference type="EMBL" id="WRPA01000015">
    <property type="protein sequence ID" value="MXR70089.1"/>
    <property type="molecule type" value="Genomic_DNA"/>
</dbReference>
<protein>
    <recommendedName>
        <fullName evidence="2">RNA 2',3'-cyclic phosphodiesterase</fullName>
        <shortName evidence="2">RNA 2',3'-CPDase</shortName>
        <ecNumber evidence="2">3.1.4.58</ecNumber>
    </recommendedName>
</protein>
<organism evidence="4 5">
    <name type="scientific">Shewanella insulae</name>
    <dbReference type="NCBI Taxonomy" id="2681496"/>
    <lineage>
        <taxon>Bacteria</taxon>
        <taxon>Pseudomonadati</taxon>
        <taxon>Pseudomonadota</taxon>
        <taxon>Gammaproteobacteria</taxon>
        <taxon>Alteromonadales</taxon>
        <taxon>Shewanellaceae</taxon>
        <taxon>Shewanella</taxon>
    </lineage>
</organism>
<dbReference type="AlphaFoldDB" id="A0A6L7I0K5"/>
<comment type="similarity">
    <text evidence="2">Belongs to the 2H phosphoesterase superfamily. ThpR family.</text>
</comment>